<evidence type="ECO:0000313" key="6">
    <source>
        <dbReference type="Proteomes" id="UP001138997"/>
    </source>
</evidence>
<dbReference type="SUPFAM" id="SSF46689">
    <property type="entry name" value="Homeodomain-like"/>
    <property type="match status" value="1"/>
</dbReference>
<reference evidence="5" key="1">
    <citation type="submission" date="2021-11" db="EMBL/GenBank/DDBJ databases">
        <title>Streptomyces corallinus and Kineosporia corallina sp. nov., two new coral-derived marine actinobacteria.</title>
        <authorList>
            <person name="Buangrab K."/>
            <person name="Sutthacheep M."/>
            <person name="Yeemin T."/>
            <person name="Harunari E."/>
            <person name="Igarashi Y."/>
            <person name="Sripreechasak P."/>
            <person name="Kanchanasin P."/>
            <person name="Tanasupawat S."/>
            <person name="Phongsopitanun W."/>
        </authorList>
    </citation>
    <scope>NUCLEOTIDE SEQUENCE</scope>
    <source>
        <strain evidence="5">JCM 31032</strain>
    </source>
</reference>
<evidence type="ECO:0000256" key="3">
    <source>
        <dbReference type="ARBA" id="ARBA00023163"/>
    </source>
</evidence>
<dbReference type="PANTHER" id="PTHR46796:SF15">
    <property type="entry name" value="BLL1074 PROTEIN"/>
    <property type="match status" value="1"/>
</dbReference>
<evidence type="ECO:0000259" key="4">
    <source>
        <dbReference type="PROSITE" id="PS01124"/>
    </source>
</evidence>
<gene>
    <name evidence="5" type="ORF">LR394_20895</name>
</gene>
<dbReference type="InterPro" id="IPR009057">
    <property type="entry name" value="Homeodomain-like_sf"/>
</dbReference>
<dbReference type="InterPro" id="IPR050204">
    <property type="entry name" value="AraC_XylS_family_regulators"/>
</dbReference>
<proteinExistence type="predicted"/>
<sequence>MGPRPVSEDSRGIIEPAAFQRRYQLNRHPAGPELDGLISWFWVVSWALPPGRQHVQELLTHPCANLYVSPREVSPRGVSLREVSPTAAEAGQTSPPTTAELEGVLLNRSSRRMSGEGICVAAMTTPGGLGAFLTGPAAEYNDRVVLLGQAIGTDDTALIDSIQSTDDELTKVAVLRQALETAVKPERAEPAREVARIARCAETDRTIRKAEQLAAQSGTSVRTLQRMFAEYAGVSPTWVLRRYRLLDAAESVRNGENVKWARIAADLGYSDQAHLIRDFSAAIGSTPAAYAKATG</sequence>
<dbReference type="Pfam" id="PF12833">
    <property type="entry name" value="HTH_18"/>
    <property type="match status" value="1"/>
</dbReference>
<comment type="caution">
    <text evidence="5">The sequence shown here is derived from an EMBL/GenBank/DDBJ whole genome shotgun (WGS) entry which is preliminary data.</text>
</comment>
<dbReference type="PANTHER" id="PTHR46796">
    <property type="entry name" value="HTH-TYPE TRANSCRIPTIONAL ACTIVATOR RHAS-RELATED"/>
    <property type="match status" value="1"/>
</dbReference>
<organism evidence="5 6">
    <name type="scientific">Kineosporia babensis</name>
    <dbReference type="NCBI Taxonomy" id="499548"/>
    <lineage>
        <taxon>Bacteria</taxon>
        <taxon>Bacillati</taxon>
        <taxon>Actinomycetota</taxon>
        <taxon>Actinomycetes</taxon>
        <taxon>Kineosporiales</taxon>
        <taxon>Kineosporiaceae</taxon>
        <taxon>Kineosporia</taxon>
    </lineage>
</organism>
<protein>
    <submittedName>
        <fullName evidence="5">Helix-turn-helix domain-containing protein</fullName>
    </submittedName>
</protein>
<dbReference type="Gene3D" id="1.10.10.60">
    <property type="entry name" value="Homeodomain-like"/>
    <property type="match status" value="1"/>
</dbReference>
<dbReference type="GO" id="GO:0003700">
    <property type="term" value="F:DNA-binding transcription factor activity"/>
    <property type="evidence" value="ECO:0007669"/>
    <property type="project" value="InterPro"/>
</dbReference>
<dbReference type="GO" id="GO:0043565">
    <property type="term" value="F:sequence-specific DNA binding"/>
    <property type="evidence" value="ECO:0007669"/>
    <property type="project" value="InterPro"/>
</dbReference>
<keyword evidence="6" id="KW-1185">Reference proteome</keyword>
<accession>A0A9X1NHI1</accession>
<evidence type="ECO:0000256" key="1">
    <source>
        <dbReference type="ARBA" id="ARBA00023015"/>
    </source>
</evidence>
<dbReference type="SMART" id="SM00342">
    <property type="entry name" value="HTH_ARAC"/>
    <property type="match status" value="1"/>
</dbReference>
<keyword evidence="2" id="KW-0238">DNA-binding</keyword>
<dbReference type="InterPro" id="IPR018060">
    <property type="entry name" value="HTH_AraC"/>
</dbReference>
<feature type="domain" description="HTH araC/xylS-type" evidence="4">
    <location>
        <begin position="192"/>
        <end position="293"/>
    </location>
</feature>
<dbReference type="RefSeq" id="WP_231444489.1">
    <property type="nucleotide sequence ID" value="NZ_JAJOMB010000011.1"/>
</dbReference>
<dbReference type="Pfam" id="PF20240">
    <property type="entry name" value="DUF6597"/>
    <property type="match status" value="1"/>
</dbReference>
<evidence type="ECO:0000313" key="5">
    <source>
        <dbReference type="EMBL" id="MCD5313371.1"/>
    </source>
</evidence>
<evidence type="ECO:0000256" key="2">
    <source>
        <dbReference type="ARBA" id="ARBA00023125"/>
    </source>
</evidence>
<keyword evidence="1" id="KW-0805">Transcription regulation</keyword>
<keyword evidence="3" id="KW-0804">Transcription</keyword>
<dbReference type="Proteomes" id="UP001138997">
    <property type="component" value="Unassembled WGS sequence"/>
</dbReference>
<name>A0A9X1NHI1_9ACTN</name>
<dbReference type="PROSITE" id="PS01124">
    <property type="entry name" value="HTH_ARAC_FAMILY_2"/>
    <property type="match status" value="1"/>
</dbReference>
<dbReference type="AlphaFoldDB" id="A0A9X1NHI1"/>
<dbReference type="EMBL" id="JAJOMB010000011">
    <property type="protein sequence ID" value="MCD5313371.1"/>
    <property type="molecule type" value="Genomic_DNA"/>
</dbReference>
<dbReference type="InterPro" id="IPR046532">
    <property type="entry name" value="DUF6597"/>
</dbReference>